<dbReference type="InterPro" id="IPR007867">
    <property type="entry name" value="GMC_OxRtase_C"/>
</dbReference>
<evidence type="ECO:0000313" key="5">
    <source>
        <dbReference type="EMBL" id="KAK3202802.1"/>
    </source>
</evidence>
<dbReference type="Gene3D" id="3.50.50.60">
    <property type="entry name" value="FAD/NAD(P)-binding domain"/>
    <property type="match status" value="1"/>
</dbReference>
<dbReference type="GO" id="GO:0016614">
    <property type="term" value="F:oxidoreductase activity, acting on CH-OH group of donors"/>
    <property type="evidence" value="ECO:0007669"/>
    <property type="project" value="InterPro"/>
</dbReference>
<dbReference type="PANTHER" id="PTHR11552">
    <property type="entry name" value="GLUCOSE-METHANOL-CHOLINE GMC OXIDOREDUCTASE"/>
    <property type="match status" value="1"/>
</dbReference>
<evidence type="ECO:0000313" key="6">
    <source>
        <dbReference type="Proteomes" id="UP001280581"/>
    </source>
</evidence>
<dbReference type="PROSITE" id="PS00624">
    <property type="entry name" value="GMC_OXRED_2"/>
    <property type="match status" value="1"/>
</dbReference>
<dbReference type="Proteomes" id="UP001280581">
    <property type="component" value="Unassembled WGS sequence"/>
</dbReference>
<comment type="caution">
    <text evidence="5">The sequence shown here is derived from an EMBL/GenBank/DDBJ whole genome shotgun (WGS) entry which is preliminary data.</text>
</comment>
<reference evidence="5 6" key="1">
    <citation type="submission" date="2021-02" db="EMBL/GenBank/DDBJ databases">
        <title>Genome assembly of Pseudopithomyces chartarum.</title>
        <authorList>
            <person name="Jauregui R."/>
            <person name="Singh J."/>
            <person name="Voisey C."/>
        </authorList>
    </citation>
    <scope>NUCLEOTIDE SEQUENCE [LARGE SCALE GENOMIC DNA]</scope>
    <source>
        <strain evidence="5 6">AGR01</strain>
    </source>
</reference>
<proteinExistence type="inferred from homology"/>
<evidence type="ECO:0000256" key="1">
    <source>
        <dbReference type="ARBA" id="ARBA00010790"/>
    </source>
</evidence>
<dbReference type="Pfam" id="PF00732">
    <property type="entry name" value="GMC_oxred_N"/>
    <property type="match status" value="1"/>
</dbReference>
<organism evidence="5 6">
    <name type="scientific">Pseudopithomyces chartarum</name>
    <dbReference type="NCBI Taxonomy" id="1892770"/>
    <lineage>
        <taxon>Eukaryota</taxon>
        <taxon>Fungi</taxon>
        <taxon>Dikarya</taxon>
        <taxon>Ascomycota</taxon>
        <taxon>Pezizomycotina</taxon>
        <taxon>Dothideomycetes</taxon>
        <taxon>Pleosporomycetidae</taxon>
        <taxon>Pleosporales</taxon>
        <taxon>Massarineae</taxon>
        <taxon>Didymosphaeriaceae</taxon>
        <taxon>Pseudopithomyces</taxon>
    </lineage>
</organism>
<accession>A0AAN6LRB2</accession>
<keyword evidence="2" id="KW-0285">Flavoprotein</keyword>
<dbReference type="SUPFAM" id="SSF54373">
    <property type="entry name" value="FAD-linked reductases, C-terminal domain"/>
    <property type="match status" value="1"/>
</dbReference>
<dbReference type="GO" id="GO:0044550">
    <property type="term" value="P:secondary metabolite biosynthetic process"/>
    <property type="evidence" value="ECO:0007669"/>
    <property type="project" value="TreeGrafter"/>
</dbReference>
<sequence>PGGVIPSTMDPCPRISILHSTYSTLSPARTSSRKPPPRTGGVFSAVDHIISGPRTANEIRLSPPNAAPSTARSCVLLRDAINGLRAQAKHSASDLLESYDYIVVGGGTSGLVVGSRLSEDPSKTVLVIELGYIADESCIWMPINTIAGGSSACAKHRFNITSVPQTEIINQSIYRYSLGAVVGGSSAVNGMVFDRGSKADYDAWEELGNPGWGWDGLLPYFKKSVDFTPPSKKDAREIGYTWDERAWGHGPVQASYPSWAWRTQKTSWDAWADMNIPLPKEHALGNAVGRFWVPSSEHPINRTRSYARYAYYDPIASRPNYHLLVGHKVVQLVLSSTHDVQGVIFHQRDQPDRKVSVKAKKEVVLAAGAVHSPQILQLSGIGPKAVLAAAKIKVKVDAPGVGNNFQDHPQVYLTCNFTTDVWPNPGTLASNATYRAEAQAQYDNYKRGPLTQALNSAFVFLPLNTIHSSPSGFHNRLKAQPDDAYLSPGLPSTVLAGYKAQKRLLAKLYKSPNASVYESPFGGACARGLLLQKPLSRGHVHVNVSNPYGDPEVDFRAYTNPLDLEQGIESLKYTRKYLRNPKFDHLTPVESAPGPNVTDSDTAGLLATHLSATVYAIAEKAADIIKARD</sequence>
<dbReference type="InterPro" id="IPR000172">
    <property type="entry name" value="GMC_OxRdtase_N"/>
</dbReference>
<dbReference type="PIRSF" id="PIRSF000137">
    <property type="entry name" value="Alcohol_oxidase"/>
    <property type="match status" value="1"/>
</dbReference>
<evidence type="ECO:0000259" key="4">
    <source>
        <dbReference type="PROSITE" id="PS00624"/>
    </source>
</evidence>
<dbReference type="InterPro" id="IPR012132">
    <property type="entry name" value="GMC_OxRdtase"/>
</dbReference>
<dbReference type="GO" id="GO:0050660">
    <property type="term" value="F:flavin adenine dinucleotide binding"/>
    <property type="evidence" value="ECO:0007669"/>
    <property type="project" value="InterPro"/>
</dbReference>
<gene>
    <name evidence="5" type="ORF">GRF29_154g816179</name>
</gene>
<dbReference type="SUPFAM" id="SSF51905">
    <property type="entry name" value="FAD/NAD(P)-binding domain"/>
    <property type="match status" value="1"/>
</dbReference>
<dbReference type="InterPro" id="IPR036188">
    <property type="entry name" value="FAD/NAD-bd_sf"/>
</dbReference>
<evidence type="ECO:0000256" key="3">
    <source>
        <dbReference type="SAM" id="MobiDB-lite"/>
    </source>
</evidence>
<feature type="binding site" evidence="2">
    <location>
        <begin position="108"/>
        <end position="109"/>
    </location>
    <ligand>
        <name>FAD</name>
        <dbReference type="ChEBI" id="CHEBI:57692"/>
    </ligand>
</feature>
<comment type="cofactor">
    <cofactor evidence="2">
        <name>FAD</name>
        <dbReference type="ChEBI" id="CHEBI:57692"/>
    </cofactor>
</comment>
<feature type="binding site" evidence="2">
    <location>
        <begin position="189"/>
        <end position="192"/>
    </location>
    <ligand>
        <name>FAD</name>
        <dbReference type="ChEBI" id="CHEBI:57692"/>
    </ligand>
</feature>
<feature type="region of interest" description="Disordered" evidence="3">
    <location>
        <begin position="24"/>
        <end position="43"/>
    </location>
</feature>
<dbReference type="Gene3D" id="3.30.560.10">
    <property type="entry name" value="Glucose Oxidase, domain 3"/>
    <property type="match status" value="1"/>
</dbReference>
<name>A0AAN6LRB2_9PLEO</name>
<evidence type="ECO:0000256" key="2">
    <source>
        <dbReference type="PIRSR" id="PIRSR000137-2"/>
    </source>
</evidence>
<dbReference type="Pfam" id="PF05199">
    <property type="entry name" value="GMC_oxred_C"/>
    <property type="match status" value="1"/>
</dbReference>
<comment type="similarity">
    <text evidence="1">Belongs to the GMC oxidoreductase family.</text>
</comment>
<dbReference type="EMBL" id="WVTA01000013">
    <property type="protein sequence ID" value="KAK3202802.1"/>
    <property type="molecule type" value="Genomic_DNA"/>
</dbReference>
<keyword evidence="6" id="KW-1185">Reference proteome</keyword>
<feature type="non-terminal residue" evidence="5">
    <location>
        <position position="1"/>
    </location>
</feature>
<dbReference type="AlphaFoldDB" id="A0AAN6LRB2"/>
<keyword evidence="2" id="KW-0274">FAD</keyword>
<protein>
    <recommendedName>
        <fullName evidence="4">Glucose-methanol-choline oxidoreductase N-terminal domain-containing protein</fullName>
    </recommendedName>
</protein>
<feature type="binding site" evidence="2">
    <location>
        <position position="329"/>
    </location>
    <ligand>
        <name>FAD</name>
        <dbReference type="ChEBI" id="CHEBI:57692"/>
    </ligand>
</feature>
<feature type="binding site" evidence="2">
    <location>
        <position position="181"/>
    </location>
    <ligand>
        <name>FAD</name>
        <dbReference type="ChEBI" id="CHEBI:57692"/>
    </ligand>
</feature>
<dbReference type="PANTHER" id="PTHR11552:SF115">
    <property type="entry name" value="DEHYDROGENASE XPTC-RELATED"/>
    <property type="match status" value="1"/>
</dbReference>
<feature type="domain" description="Glucose-methanol-choline oxidoreductase N-terminal" evidence="4">
    <location>
        <begin position="368"/>
        <end position="382"/>
    </location>
</feature>